<accession>A0A6B9KG87</accession>
<dbReference type="EMBL" id="MN661133">
    <property type="protein sequence ID" value="QHA33810.1"/>
    <property type="molecule type" value="Genomic_DNA"/>
</dbReference>
<proteinExistence type="predicted"/>
<feature type="region of interest" description="Disordered" evidence="1">
    <location>
        <begin position="1"/>
        <end position="109"/>
    </location>
</feature>
<evidence type="ECO:0000313" key="2">
    <source>
        <dbReference type="EMBL" id="QHA33810.1"/>
    </source>
</evidence>
<sequence length="613" mass="68488">MASEKKKIALTLQEQSSKKPHWAYKLGKKRSQAGGPGKSTEEPPDKRGVPAEGGTSSAGSSEAMAEEGVANPDAMDTDDVHSRTRRSTTGGTTSSSSASGLRGTVQWPDGLPLAESKQEQSYHRDYTFRLSSAPIQYKTLSGTNGVGTTVKFPVFEFPYWSSGFCLSEEELGKILQETTKATVKSIAVKIYCKTATLPFATNVSTAGIGNNNIGVQIMQFRKDINKYRKGRYIFADDIMNKCWGGHLSSLTTATDWSEDMHTLGAECVTRNWDSRFEFDHEHSGTPLWNDGGNGNTYSDHLFPWRQFCTNFRNATFEEGLYDEFIFKPNKGTFHCQTRISDNMSLDDGNIGLCKRTFPTVYNNQTKNSKVVPPYQIGGYAIGKEWVTTDTCYKIPSSRFQYTKTGAATIPFDDCDLAEIPCLSIGIDPIYNGDIATLKGKLVNVNLDVRVQVVTIIEEVRGTNYQFRFGGNLVQKDPKFGIWRNMYMTVGSGQHYHNIITHNTNNINTYSKMARVENQKEKSGDQMKIDLSYNGAFRSRPLYKENDYIEDHYVETTADTSTKAIKYNLRQRKFKLGKAEAVSTVKLLTPATKADEYKSDKSKLPSHLVTGKKK</sequence>
<protein>
    <recommendedName>
        <fullName evidence="3">Capsid protein</fullName>
    </recommendedName>
</protein>
<evidence type="ECO:0000256" key="1">
    <source>
        <dbReference type="SAM" id="MobiDB-lite"/>
    </source>
</evidence>
<organism evidence="2">
    <name type="scientific">Atrato Denso-like virus 1</name>
    <dbReference type="NCBI Taxonomy" id="2689333"/>
    <lineage>
        <taxon>Viruses</taxon>
        <taxon>Monodnaviria</taxon>
        <taxon>Shotokuvirae</taxon>
        <taxon>Cossaviricota</taxon>
        <taxon>Quintoviricetes</taxon>
        <taxon>Piccovirales</taxon>
        <taxon>Parvoviridae</taxon>
        <taxon>Densovirinae</taxon>
    </lineage>
</organism>
<feature type="compositionally biased region" description="Basic and acidic residues" evidence="1">
    <location>
        <begin position="39"/>
        <end position="49"/>
    </location>
</feature>
<feature type="compositionally biased region" description="Low complexity" evidence="1">
    <location>
        <begin position="52"/>
        <end position="68"/>
    </location>
</feature>
<name>A0A6B9KG87_9VIRU</name>
<feature type="compositionally biased region" description="Low complexity" evidence="1">
    <location>
        <begin position="87"/>
        <end position="104"/>
    </location>
</feature>
<evidence type="ECO:0008006" key="3">
    <source>
        <dbReference type="Google" id="ProtNLM"/>
    </source>
</evidence>
<reference evidence="2" key="1">
    <citation type="submission" date="2019-11" db="EMBL/GenBank/DDBJ databases">
        <authorList>
            <person name="Nitsche A."/>
            <person name="Hankeln T."/>
            <person name="Acosta O."/>
            <person name="Velez I.D."/>
            <person name="Schiemann D.J."/>
        </authorList>
    </citation>
    <scope>NUCLEOTIDE SEQUENCE</scope>
    <source>
        <strain evidence="2">Psal 1745-6</strain>
    </source>
</reference>
<feature type="compositionally biased region" description="Basic residues" evidence="1">
    <location>
        <begin position="18"/>
        <end position="31"/>
    </location>
</feature>